<dbReference type="AlphaFoldDB" id="A0A1W2M219"/>
<dbReference type="RefSeq" id="WP_063276380.1">
    <property type="nucleotide sequence ID" value="NZ_LQMT02000006.1"/>
</dbReference>
<accession>A0A1W2M219</accession>
<organism evidence="2 3">
    <name type="scientific">Amycolatopsis keratiniphila subsp. keratiniphila</name>
    <dbReference type="NCBI Taxonomy" id="227715"/>
    <lineage>
        <taxon>Bacteria</taxon>
        <taxon>Bacillati</taxon>
        <taxon>Actinomycetota</taxon>
        <taxon>Actinomycetes</taxon>
        <taxon>Pseudonocardiales</taxon>
        <taxon>Pseudonocardiaceae</taxon>
        <taxon>Amycolatopsis</taxon>
        <taxon>Amycolatopsis japonica group</taxon>
    </lineage>
</organism>
<sequence length="164" mass="17668">MSTETALASRPPASVEGEATVTTRQPIAPPGFHWHGYISKASALLIPTAEDRAARLATVPAVLLGAPYAVSGWLGLQIQGYGGRFALWAPDLHRWEDLPTGDPARLRMEFLLAAARAESVYVSVSADPLPEVRLVFAEAVSDATCSEHRGQFSTSLDEHYGRAR</sequence>
<name>A0A1W2M219_9PSEU</name>
<dbReference type="OrthoDB" id="58461at1813"/>
<comment type="caution">
    <text evidence="2">The sequence shown here is derived from an EMBL/GenBank/DDBJ whole genome shotgun (WGS) entry which is preliminary data.</text>
</comment>
<evidence type="ECO:0000313" key="3">
    <source>
        <dbReference type="Proteomes" id="UP000076660"/>
    </source>
</evidence>
<evidence type="ECO:0000313" key="2">
    <source>
        <dbReference type="EMBL" id="ONF73955.1"/>
    </source>
</evidence>
<feature type="region of interest" description="Disordered" evidence="1">
    <location>
        <begin position="1"/>
        <end position="22"/>
    </location>
</feature>
<protein>
    <submittedName>
        <fullName evidence="2">Uncharacterized protein</fullName>
    </submittedName>
</protein>
<dbReference type="EMBL" id="LQMT02000006">
    <property type="protein sequence ID" value="ONF73955.1"/>
    <property type="molecule type" value="Genomic_DNA"/>
</dbReference>
<reference evidence="2 3" key="1">
    <citation type="submission" date="2016-12" db="EMBL/GenBank/DDBJ databases">
        <title>Amycolatopsis keratiniphila subsp. keratiniphila genome sequencing and assembly.</title>
        <authorList>
            <person name="Mayilraj S."/>
            <person name="Kaur N."/>
        </authorList>
    </citation>
    <scope>NUCLEOTIDE SEQUENCE [LARGE SCALE GENOMIC DNA]</scope>
    <source>
        <strain evidence="2 3">DSM 44409</strain>
    </source>
</reference>
<proteinExistence type="predicted"/>
<evidence type="ECO:0000256" key="1">
    <source>
        <dbReference type="SAM" id="MobiDB-lite"/>
    </source>
</evidence>
<dbReference type="Proteomes" id="UP000076660">
    <property type="component" value="Unassembled WGS sequence"/>
</dbReference>
<gene>
    <name evidence="2" type="ORF">AVR91_0204290</name>
</gene>